<dbReference type="AlphaFoldDB" id="A0A1G2H528"/>
<reference evidence="1 2" key="1">
    <citation type="journal article" date="2016" name="Nat. Commun.">
        <title>Thousands of microbial genomes shed light on interconnected biogeochemical processes in an aquifer system.</title>
        <authorList>
            <person name="Anantharaman K."/>
            <person name="Brown C.T."/>
            <person name="Hug L.A."/>
            <person name="Sharon I."/>
            <person name="Castelle C.J."/>
            <person name="Probst A.J."/>
            <person name="Thomas B.C."/>
            <person name="Singh A."/>
            <person name="Wilkins M.J."/>
            <person name="Karaoz U."/>
            <person name="Brodie E.L."/>
            <person name="Williams K.H."/>
            <person name="Hubbard S.S."/>
            <person name="Banfield J.F."/>
        </authorList>
    </citation>
    <scope>NUCLEOTIDE SEQUENCE [LARGE SCALE GENOMIC DNA]</scope>
</reference>
<evidence type="ECO:0000313" key="1">
    <source>
        <dbReference type="EMBL" id="OGZ57575.1"/>
    </source>
</evidence>
<comment type="caution">
    <text evidence="1">The sequence shown here is derived from an EMBL/GenBank/DDBJ whole genome shotgun (WGS) entry which is preliminary data.</text>
</comment>
<dbReference type="Proteomes" id="UP000177932">
    <property type="component" value="Unassembled WGS sequence"/>
</dbReference>
<name>A0A1G2H528_9BACT</name>
<accession>A0A1G2H528</accession>
<sequence length="351" mass="36439">MKRRIGNLIIQLNPSKKDIRKKFKTVSILVLGIFVLSLSFSFDRIDRARADSGTVTSSVTVGNAAPTVSGTTLKMSTNSTPIVLTENTTTAVVVVGTGTDTNGGGDISSATATVYLTGVAGNEACSASDVNCYTIASSKCTLGSVSGNDRAVTCTTGLWFLATRTDDDTASWTGFLSMTDGEDYGTGTDTEEVNTLQALTATASLGYGTLSAAATTATSSAVTMQVTTTGNEAVDITVQATNDMCDNAACSSSTLRACQQQYTTSTLVKYEDSGDSYSQEIELSSSTARNLNLASVTPTTHVGNTSDEADDVYWKIGIPSGQAATTYNGTTTITSKTNSNTTADTNETLCN</sequence>
<organism evidence="1 2">
    <name type="scientific">Candidatus Spechtbacteria bacterium RIFCSPHIGHO2_01_FULL_43_30</name>
    <dbReference type="NCBI Taxonomy" id="1802158"/>
    <lineage>
        <taxon>Bacteria</taxon>
        <taxon>Candidatus Spechtiibacteriota</taxon>
    </lineage>
</organism>
<dbReference type="STRING" id="1802158.A2827_01125"/>
<evidence type="ECO:0000313" key="2">
    <source>
        <dbReference type="Proteomes" id="UP000177932"/>
    </source>
</evidence>
<protein>
    <submittedName>
        <fullName evidence="1">Uncharacterized protein</fullName>
    </submittedName>
</protein>
<proteinExistence type="predicted"/>
<gene>
    <name evidence="1" type="ORF">A2827_01125</name>
</gene>
<dbReference type="EMBL" id="MHOD01000027">
    <property type="protein sequence ID" value="OGZ57575.1"/>
    <property type="molecule type" value="Genomic_DNA"/>
</dbReference>